<sequence length="375" mass="42736">MWDLWRRHKRKVYVTLGVFGSGYLLYRLYDARRRRLHDLKKQLADDRENEELIKAQVQAHFESVQRIADSTTLPHVMNLLDIRLADNLDLTHFTERLIQGKGQPNTLTTTEKLELWDRLKTLSFTKMVSSLWAMTMLSLYIRVQVNILGRHLYIDTARGLGSSHLLDEAELIDRNDEQQFLACADYLSNYGLLALISNTEVATTEVLKGKQLKDFFNVSVLHDTIIHILDTLMSNGSPHHWVGYLMPEDAGVYKFVAPSSNTSSDISHATKFELLMGETREVLSSAEFGNIVDISLRSVVNGVLEDISLQCGENNLMSGMPLAKLLPRIAQTGQLLLKETNRSRYIHIMRSIPEVELFFTLLYSTSRTIPTPSIV</sequence>
<dbReference type="Proteomes" id="UP000826271">
    <property type="component" value="Unassembled WGS sequence"/>
</dbReference>
<dbReference type="PANTHER" id="PTHR28080">
    <property type="entry name" value="PEROXISOMAL BIOGENESIS FACTOR 3"/>
    <property type="match status" value="1"/>
</dbReference>
<reference evidence="2" key="1">
    <citation type="submission" date="2019-10" db="EMBL/GenBank/DDBJ databases">
        <authorList>
            <person name="Zhang R."/>
            <person name="Pan Y."/>
            <person name="Wang J."/>
            <person name="Ma R."/>
            <person name="Yu S."/>
        </authorList>
    </citation>
    <scope>NUCLEOTIDE SEQUENCE</scope>
    <source>
        <strain evidence="2">LA-IB0</strain>
        <tissue evidence="2">Leaf</tissue>
    </source>
</reference>
<evidence type="ECO:0000313" key="2">
    <source>
        <dbReference type="EMBL" id="KAG8388012.1"/>
    </source>
</evidence>
<evidence type="ECO:0000313" key="3">
    <source>
        <dbReference type="Proteomes" id="UP000826271"/>
    </source>
</evidence>
<gene>
    <name evidence="2" type="ORF">BUALT_Bualt02G0081000</name>
</gene>
<evidence type="ECO:0008006" key="4">
    <source>
        <dbReference type="Google" id="ProtNLM"/>
    </source>
</evidence>
<keyword evidence="1" id="KW-0812">Transmembrane</keyword>
<keyword evidence="1" id="KW-1133">Transmembrane helix</keyword>
<accession>A0AAV6Y6F1</accession>
<feature type="transmembrane region" description="Helical" evidence="1">
    <location>
        <begin position="12"/>
        <end position="29"/>
    </location>
</feature>
<dbReference type="EMBL" id="WHWC01000002">
    <property type="protein sequence ID" value="KAG8388012.1"/>
    <property type="molecule type" value="Genomic_DNA"/>
</dbReference>
<keyword evidence="3" id="KW-1185">Reference proteome</keyword>
<proteinExistence type="predicted"/>
<name>A0AAV6Y6F1_9LAMI</name>
<dbReference type="AlphaFoldDB" id="A0AAV6Y6F1"/>
<dbReference type="GO" id="GO:0030674">
    <property type="term" value="F:protein-macromolecule adaptor activity"/>
    <property type="evidence" value="ECO:0007669"/>
    <property type="project" value="TreeGrafter"/>
</dbReference>
<organism evidence="2 3">
    <name type="scientific">Buddleja alternifolia</name>
    <dbReference type="NCBI Taxonomy" id="168488"/>
    <lineage>
        <taxon>Eukaryota</taxon>
        <taxon>Viridiplantae</taxon>
        <taxon>Streptophyta</taxon>
        <taxon>Embryophyta</taxon>
        <taxon>Tracheophyta</taxon>
        <taxon>Spermatophyta</taxon>
        <taxon>Magnoliopsida</taxon>
        <taxon>eudicotyledons</taxon>
        <taxon>Gunneridae</taxon>
        <taxon>Pentapetalae</taxon>
        <taxon>asterids</taxon>
        <taxon>lamiids</taxon>
        <taxon>Lamiales</taxon>
        <taxon>Scrophulariaceae</taxon>
        <taxon>Buddlejeae</taxon>
        <taxon>Buddleja</taxon>
    </lineage>
</organism>
<keyword evidence="1" id="KW-0472">Membrane</keyword>
<dbReference type="Pfam" id="PF04882">
    <property type="entry name" value="Peroxin-3"/>
    <property type="match status" value="1"/>
</dbReference>
<protein>
    <recommendedName>
        <fullName evidence="4">Peroxin-3</fullName>
    </recommendedName>
</protein>
<dbReference type="GO" id="GO:0045046">
    <property type="term" value="P:protein import into peroxisome membrane"/>
    <property type="evidence" value="ECO:0007669"/>
    <property type="project" value="TreeGrafter"/>
</dbReference>
<dbReference type="PANTHER" id="PTHR28080:SF1">
    <property type="entry name" value="PEROXISOMAL BIOGENESIS FACTOR 3"/>
    <property type="match status" value="1"/>
</dbReference>
<dbReference type="GO" id="GO:0005778">
    <property type="term" value="C:peroxisomal membrane"/>
    <property type="evidence" value="ECO:0007669"/>
    <property type="project" value="InterPro"/>
</dbReference>
<comment type="caution">
    <text evidence="2">The sequence shown here is derived from an EMBL/GenBank/DDBJ whole genome shotgun (WGS) entry which is preliminary data.</text>
</comment>
<dbReference type="InterPro" id="IPR006966">
    <property type="entry name" value="Peroxin-3"/>
</dbReference>
<evidence type="ECO:0000256" key="1">
    <source>
        <dbReference type="SAM" id="Phobius"/>
    </source>
</evidence>